<evidence type="ECO:0000259" key="2">
    <source>
        <dbReference type="Pfam" id="PF14024"/>
    </source>
</evidence>
<comment type="caution">
    <text evidence="3">The sequence shown here is derived from an EMBL/GenBank/DDBJ whole genome shotgun (WGS) entry which is preliminary data.</text>
</comment>
<feature type="domain" description="DUF4240" evidence="2">
    <location>
        <begin position="1"/>
        <end position="131"/>
    </location>
</feature>
<evidence type="ECO:0000313" key="3">
    <source>
        <dbReference type="EMBL" id="MBG0568743.1"/>
    </source>
</evidence>
<feature type="region of interest" description="Disordered" evidence="1">
    <location>
        <begin position="133"/>
        <end position="153"/>
    </location>
</feature>
<dbReference type="Proteomes" id="UP000598146">
    <property type="component" value="Unassembled WGS sequence"/>
</dbReference>
<evidence type="ECO:0000256" key="1">
    <source>
        <dbReference type="SAM" id="MobiDB-lite"/>
    </source>
</evidence>
<dbReference type="Pfam" id="PF14024">
    <property type="entry name" value="DUF4240"/>
    <property type="match status" value="1"/>
</dbReference>
<dbReference type="InterPro" id="IPR025334">
    <property type="entry name" value="DUF4240"/>
</dbReference>
<name>A0A931CLZ9_9ACTN</name>
<dbReference type="EMBL" id="JADQTO010000044">
    <property type="protein sequence ID" value="MBG0568743.1"/>
    <property type="molecule type" value="Genomic_DNA"/>
</dbReference>
<gene>
    <name evidence="3" type="ORF">I4J89_45750</name>
</gene>
<proteinExistence type="predicted"/>
<dbReference type="RefSeq" id="WP_196420513.1">
    <property type="nucleotide sequence ID" value="NZ_JADQTO010000044.1"/>
</dbReference>
<evidence type="ECO:0000313" key="4">
    <source>
        <dbReference type="Proteomes" id="UP000598146"/>
    </source>
</evidence>
<organism evidence="3 4">
    <name type="scientific">Actinoplanes aureus</name>
    <dbReference type="NCBI Taxonomy" id="2792083"/>
    <lineage>
        <taxon>Bacteria</taxon>
        <taxon>Bacillati</taxon>
        <taxon>Actinomycetota</taxon>
        <taxon>Actinomycetes</taxon>
        <taxon>Micromonosporales</taxon>
        <taxon>Micromonosporaceae</taxon>
        <taxon>Actinoplanes</taxon>
    </lineage>
</organism>
<sequence>MRTDDFWAVIDRATADRPASPAEVADRAVADLATRDPEEIVAWGRHLDKVLAASGTEDLWAAAYLINGGCTEEGFDSFRGWLVAHGRKAVSTSVQSPDVLAGLPAVQAASENGAVFEAEEVLSIAARAYEKATGEPLPAAGDRPRTRPEVGDLWDFDNEDEMRRRLPRLSALFLEPPE</sequence>
<reference evidence="3" key="1">
    <citation type="submission" date="2020-11" db="EMBL/GenBank/DDBJ databases">
        <title>Isolation and identification of active actinomycetes.</title>
        <authorList>
            <person name="Sun X."/>
        </authorList>
    </citation>
    <scope>NUCLEOTIDE SEQUENCE</scope>
    <source>
        <strain evidence="3">NEAU-A11</strain>
    </source>
</reference>
<accession>A0A931CLZ9</accession>
<protein>
    <submittedName>
        <fullName evidence="3">DUF4240 domain-containing protein</fullName>
    </submittedName>
</protein>
<keyword evidence="4" id="KW-1185">Reference proteome</keyword>
<dbReference type="AlphaFoldDB" id="A0A931CLZ9"/>